<name>M5G735_DACPD</name>
<organism evidence="2 3">
    <name type="scientific">Dacryopinax primogenitus (strain DJM 731)</name>
    <name type="common">Brown rot fungus</name>
    <dbReference type="NCBI Taxonomy" id="1858805"/>
    <lineage>
        <taxon>Eukaryota</taxon>
        <taxon>Fungi</taxon>
        <taxon>Dikarya</taxon>
        <taxon>Basidiomycota</taxon>
        <taxon>Agaricomycotina</taxon>
        <taxon>Dacrymycetes</taxon>
        <taxon>Dacrymycetales</taxon>
        <taxon>Dacrymycetaceae</taxon>
        <taxon>Dacryopinax</taxon>
    </lineage>
</organism>
<sequence length="57" mass="6561">LEWVVPKMHAVSHSEYCQYHYSLHFKEGTGRSDGKGVEHPWSELNQLGGSTREMTWG</sequence>
<proteinExistence type="predicted"/>
<feature type="compositionally biased region" description="Basic and acidic residues" evidence="1">
    <location>
        <begin position="30"/>
        <end position="41"/>
    </location>
</feature>
<dbReference type="HOGENOM" id="CLU_003703_10_0_1"/>
<dbReference type="OMA" id="SHSEYCQ"/>
<evidence type="ECO:0000313" key="3">
    <source>
        <dbReference type="Proteomes" id="UP000030653"/>
    </source>
</evidence>
<dbReference type="GeneID" id="63689468"/>
<dbReference type="InterPro" id="IPR040521">
    <property type="entry name" value="KDZ"/>
</dbReference>
<dbReference type="RefSeq" id="XP_040628519.1">
    <property type="nucleotide sequence ID" value="XM_040774406.1"/>
</dbReference>
<gene>
    <name evidence="2" type="ORF">DACRYDRAFT_36223</name>
</gene>
<reference evidence="2 3" key="1">
    <citation type="journal article" date="2012" name="Science">
        <title>The Paleozoic origin of enzymatic lignin decomposition reconstructed from 31 fungal genomes.</title>
        <authorList>
            <person name="Floudas D."/>
            <person name="Binder M."/>
            <person name="Riley R."/>
            <person name="Barry K."/>
            <person name="Blanchette R.A."/>
            <person name="Henrissat B."/>
            <person name="Martinez A.T."/>
            <person name="Otillar R."/>
            <person name="Spatafora J.W."/>
            <person name="Yadav J.S."/>
            <person name="Aerts A."/>
            <person name="Benoit I."/>
            <person name="Boyd A."/>
            <person name="Carlson A."/>
            <person name="Copeland A."/>
            <person name="Coutinho P.M."/>
            <person name="de Vries R.P."/>
            <person name="Ferreira P."/>
            <person name="Findley K."/>
            <person name="Foster B."/>
            <person name="Gaskell J."/>
            <person name="Glotzer D."/>
            <person name="Gorecki P."/>
            <person name="Heitman J."/>
            <person name="Hesse C."/>
            <person name="Hori C."/>
            <person name="Igarashi K."/>
            <person name="Jurgens J.A."/>
            <person name="Kallen N."/>
            <person name="Kersten P."/>
            <person name="Kohler A."/>
            <person name="Kuees U."/>
            <person name="Kumar T.K.A."/>
            <person name="Kuo A."/>
            <person name="LaButti K."/>
            <person name="Larrondo L.F."/>
            <person name="Lindquist E."/>
            <person name="Ling A."/>
            <person name="Lombard V."/>
            <person name="Lucas S."/>
            <person name="Lundell T."/>
            <person name="Martin R."/>
            <person name="McLaughlin D.J."/>
            <person name="Morgenstern I."/>
            <person name="Morin E."/>
            <person name="Murat C."/>
            <person name="Nagy L.G."/>
            <person name="Nolan M."/>
            <person name="Ohm R.A."/>
            <person name="Patyshakuliyeva A."/>
            <person name="Rokas A."/>
            <person name="Ruiz-Duenas F.J."/>
            <person name="Sabat G."/>
            <person name="Salamov A."/>
            <person name="Samejima M."/>
            <person name="Schmutz J."/>
            <person name="Slot J.C."/>
            <person name="St John F."/>
            <person name="Stenlid J."/>
            <person name="Sun H."/>
            <person name="Sun S."/>
            <person name="Syed K."/>
            <person name="Tsang A."/>
            <person name="Wiebenga A."/>
            <person name="Young D."/>
            <person name="Pisabarro A."/>
            <person name="Eastwood D.C."/>
            <person name="Martin F."/>
            <person name="Cullen D."/>
            <person name="Grigoriev I.V."/>
            <person name="Hibbett D.S."/>
        </authorList>
    </citation>
    <scope>NUCLEOTIDE SEQUENCE [LARGE SCALE GENOMIC DNA]</scope>
    <source>
        <strain evidence="2 3">DJM-731 SS1</strain>
    </source>
</reference>
<keyword evidence="3" id="KW-1185">Reference proteome</keyword>
<dbReference type="EMBL" id="JH795864">
    <property type="protein sequence ID" value="EJU01622.1"/>
    <property type="molecule type" value="Genomic_DNA"/>
</dbReference>
<protein>
    <submittedName>
        <fullName evidence="2">Uncharacterized protein</fullName>
    </submittedName>
</protein>
<evidence type="ECO:0000313" key="2">
    <source>
        <dbReference type="EMBL" id="EJU01622.1"/>
    </source>
</evidence>
<feature type="non-terminal residue" evidence="2">
    <location>
        <position position="57"/>
    </location>
</feature>
<evidence type="ECO:0000256" key="1">
    <source>
        <dbReference type="SAM" id="MobiDB-lite"/>
    </source>
</evidence>
<feature type="region of interest" description="Disordered" evidence="1">
    <location>
        <begin position="30"/>
        <end position="57"/>
    </location>
</feature>
<feature type="compositionally biased region" description="Polar residues" evidence="1">
    <location>
        <begin position="43"/>
        <end position="57"/>
    </location>
</feature>
<accession>M5G735</accession>
<dbReference type="Pfam" id="PF18758">
    <property type="entry name" value="KDZ"/>
    <property type="match status" value="1"/>
</dbReference>
<dbReference type="OrthoDB" id="3257768at2759"/>
<dbReference type="AlphaFoldDB" id="M5G735"/>
<dbReference type="Proteomes" id="UP000030653">
    <property type="component" value="Unassembled WGS sequence"/>
</dbReference>
<feature type="non-terminal residue" evidence="2">
    <location>
        <position position="1"/>
    </location>
</feature>